<dbReference type="RefSeq" id="WP_223103821.1">
    <property type="nucleotide sequence ID" value="NZ_CP061913.1"/>
</dbReference>
<dbReference type="InterPro" id="IPR012334">
    <property type="entry name" value="Pectin_lyas_fold"/>
</dbReference>
<proteinExistence type="predicted"/>
<evidence type="ECO:0000313" key="2">
    <source>
        <dbReference type="Proteomes" id="UP001589608"/>
    </source>
</evidence>
<dbReference type="Gene3D" id="2.160.20.10">
    <property type="entry name" value="Single-stranded right-handed beta-helix, Pectin lyase-like"/>
    <property type="match status" value="1"/>
</dbReference>
<protein>
    <submittedName>
        <fullName evidence="1">Right-handed parallel beta-helix repeat-containing protein</fullName>
    </submittedName>
</protein>
<gene>
    <name evidence="1" type="ORF">ACFFTR_20510</name>
</gene>
<dbReference type="SUPFAM" id="SSF51126">
    <property type="entry name" value="Pectin lyase-like"/>
    <property type="match status" value="1"/>
</dbReference>
<dbReference type="InterPro" id="IPR011050">
    <property type="entry name" value="Pectin_lyase_fold/virulence"/>
</dbReference>
<comment type="caution">
    <text evidence="1">The sequence shown here is derived from an EMBL/GenBank/DDBJ whole genome shotgun (WGS) entry which is preliminary data.</text>
</comment>
<accession>A0ABV5M9C3</accession>
<dbReference type="PROSITE" id="PS51318">
    <property type="entry name" value="TAT"/>
    <property type="match status" value="1"/>
</dbReference>
<dbReference type="Proteomes" id="UP001589608">
    <property type="component" value="Unassembled WGS sequence"/>
</dbReference>
<reference evidence="1 2" key="1">
    <citation type="submission" date="2024-09" db="EMBL/GenBank/DDBJ databases">
        <authorList>
            <person name="Sun Q."/>
            <person name="Mori K."/>
        </authorList>
    </citation>
    <scope>NUCLEOTIDE SEQUENCE [LARGE SCALE GENOMIC DNA]</scope>
    <source>
        <strain evidence="1 2">JCM 3307</strain>
    </source>
</reference>
<dbReference type="EMBL" id="JBHMCA010000042">
    <property type="protein sequence ID" value="MFB9445465.1"/>
    <property type="molecule type" value="Genomic_DNA"/>
</dbReference>
<sequence length="413" mass="41734">MGNQNVNRRTILTGAAVVGAGVAAAGMVLRAGEASADVGAASRPTRITVASKDAPAYIREGANYVCTGTNDQDKINAAIAEAATGDASGNSRGALNAVELSGGQFYCSGSILLRSGIDVQGAGPFATVLVAVNLTAASGAGTRVGLVKLADINVHGAGIHDLTLEGGNASGGTCDALVFTGDPDHDPTGYPDSSPDPCCYAYNLFVVNFRSAGVGGAGRSGLVAEKDSRGTFFHSSTVRKISGDAVLMDSPDSHIDRMHIGGVDGNGVHILGGNVKVTNTKAYYCNTAGFAVEGDRSTLSAVEVQDSAVGFDISASPVVISSATADSCSADGIIVRANGVNLNGFQVFVRAKGRYQDQTPMQARGVTFRNTPIELNITGRVATANIGTKVTGSVGSGSYVRITGGSSIFSAGS</sequence>
<dbReference type="InterPro" id="IPR006311">
    <property type="entry name" value="TAT_signal"/>
</dbReference>
<keyword evidence="2" id="KW-1185">Reference proteome</keyword>
<name>A0ABV5M9C3_9ACTN</name>
<organism evidence="1 2">
    <name type="scientific">Dactylosporangium vinaceum</name>
    <dbReference type="NCBI Taxonomy" id="53362"/>
    <lineage>
        <taxon>Bacteria</taxon>
        <taxon>Bacillati</taxon>
        <taxon>Actinomycetota</taxon>
        <taxon>Actinomycetes</taxon>
        <taxon>Micromonosporales</taxon>
        <taxon>Micromonosporaceae</taxon>
        <taxon>Dactylosporangium</taxon>
    </lineage>
</organism>
<evidence type="ECO:0000313" key="1">
    <source>
        <dbReference type="EMBL" id="MFB9445465.1"/>
    </source>
</evidence>